<dbReference type="Gramene" id="ONK80719">
    <property type="protein sequence ID" value="ONK80719"/>
    <property type="gene ID" value="A4U43_C01F20980"/>
</dbReference>
<keyword evidence="2" id="KW-1185">Reference proteome</keyword>
<dbReference type="EMBL" id="CM007381">
    <property type="protein sequence ID" value="ONK80719.1"/>
    <property type="molecule type" value="Genomic_DNA"/>
</dbReference>
<dbReference type="Proteomes" id="UP000243459">
    <property type="component" value="Chromosome 1"/>
</dbReference>
<accession>A0A5P1FUM5</accession>
<evidence type="ECO:0000313" key="1">
    <source>
        <dbReference type="EMBL" id="ONK80719.1"/>
    </source>
</evidence>
<organism evidence="1 2">
    <name type="scientific">Asparagus officinalis</name>
    <name type="common">Garden asparagus</name>
    <dbReference type="NCBI Taxonomy" id="4686"/>
    <lineage>
        <taxon>Eukaryota</taxon>
        <taxon>Viridiplantae</taxon>
        <taxon>Streptophyta</taxon>
        <taxon>Embryophyta</taxon>
        <taxon>Tracheophyta</taxon>
        <taxon>Spermatophyta</taxon>
        <taxon>Magnoliopsida</taxon>
        <taxon>Liliopsida</taxon>
        <taxon>Asparagales</taxon>
        <taxon>Asparagaceae</taxon>
        <taxon>Asparagoideae</taxon>
        <taxon>Asparagus</taxon>
    </lineage>
</organism>
<proteinExistence type="predicted"/>
<reference evidence="2" key="1">
    <citation type="journal article" date="2017" name="Nat. Commun.">
        <title>The asparagus genome sheds light on the origin and evolution of a young Y chromosome.</title>
        <authorList>
            <person name="Harkess A."/>
            <person name="Zhou J."/>
            <person name="Xu C."/>
            <person name="Bowers J.E."/>
            <person name="Van der Hulst R."/>
            <person name="Ayyampalayam S."/>
            <person name="Mercati F."/>
            <person name="Riccardi P."/>
            <person name="McKain M.R."/>
            <person name="Kakrana A."/>
            <person name="Tang H."/>
            <person name="Ray J."/>
            <person name="Groenendijk J."/>
            <person name="Arikit S."/>
            <person name="Mathioni S.M."/>
            <person name="Nakano M."/>
            <person name="Shan H."/>
            <person name="Telgmann-Rauber A."/>
            <person name="Kanno A."/>
            <person name="Yue Z."/>
            <person name="Chen H."/>
            <person name="Li W."/>
            <person name="Chen Y."/>
            <person name="Xu X."/>
            <person name="Zhang Y."/>
            <person name="Luo S."/>
            <person name="Chen H."/>
            <person name="Gao J."/>
            <person name="Mao Z."/>
            <person name="Pires J.C."/>
            <person name="Luo M."/>
            <person name="Kudrna D."/>
            <person name="Wing R.A."/>
            <person name="Meyers B.C."/>
            <person name="Yi K."/>
            <person name="Kong H."/>
            <person name="Lavrijsen P."/>
            <person name="Sunseri F."/>
            <person name="Falavigna A."/>
            <person name="Ye Y."/>
            <person name="Leebens-Mack J.H."/>
            <person name="Chen G."/>
        </authorList>
    </citation>
    <scope>NUCLEOTIDE SEQUENCE [LARGE SCALE GENOMIC DNA]</scope>
    <source>
        <strain evidence="2">cv. DH0086</strain>
    </source>
</reference>
<gene>
    <name evidence="1" type="ORF">A4U43_C01F20980</name>
</gene>
<protein>
    <submittedName>
        <fullName evidence="1">Uncharacterized protein</fullName>
    </submittedName>
</protein>
<evidence type="ECO:0000313" key="2">
    <source>
        <dbReference type="Proteomes" id="UP000243459"/>
    </source>
</evidence>
<dbReference type="AlphaFoldDB" id="A0A5P1FUM5"/>
<name>A0A5P1FUM5_ASPOF</name>
<sequence>MVGSLKHEGDFPKEGHFGLSTVGLCLGSVKEDTPANEVPRVPNVFGDQFANFNGLKHEGGFRNEGHFDLSIVSLHPGSVEEDALANEVHMVPNMFVDQFAKIGQYIEEDGRFFGWIRSTDSKWCAGLLEFALTTFEHRLIELGLYSVSGFSVRG</sequence>